<protein>
    <submittedName>
        <fullName evidence="4">OmpA/MotB domain-containing protein</fullName>
    </submittedName>
</protein>
<name>A0A0F3GLT2_9BACT</name>
<dbReference type="InterPro" id="IPR006665">
    <property type="entry name" value="OmpA-like"/>
</dbReference>
<dbReference type="PANTHER" id="PTHR30329">
    <property type="entry name" value="STATOR ELEMENT OF FLAGELLAR MOTOR COMPLEX"/>
    <property type="match status" value="1"/>
</dbReference>
<accession>A0A0F3GLT2</accession>
<feature type="non-terminal residue" evidence="4">
    <location>
        <position position="1"/>
    </location>
</feature>
<reference evidence="4 5" key="1">
    <citation type="submission" date="2015-02" db="EMBL/GenBank/DDBJ databases">
        <title>Single-cell genomics of uncultivated deep-branching MTB reveals a conserved set of magnetosome genes.</title>
        <authorList>
            <person name="Kolinko S."/>
            <person name="Richter M."/>
            <person name="Glockner F.O."/>
            <person name="Brachmann A."/>
            <person name="Schuler D."/>
        </authorList>
    </citation>
    <scope>NUCLEOTIDE SEQUENCE [LARGE SCALE GENOMIC DNA]</scope>
    <source>
        <strain evidence="4">TM-1</strain>
    </source>
</reference>
<feature type="region of interest" description="Disordered" evidence="2">
    <location>
        <begin position="45"/>
        <end position="74"/>
    </location>
</feature>
<keyword evidence="5" id="KW-1185">Reference proteome</keyword>
<organism evidence="4 5">
    <name type="scientific">Candidatus Magnetobacterium bavaricum</name>
    <dbReference type="NCBI Taxonomy" id="29290"/>
    <lineage>
        <taxon>Bacteria</taxon>
        <taxon>Pseudomonadati</taxon>
        <taxon>Nitrospirota</taxon>
        <taxon>Thermodesulfovibrionia</taxon>
        <taxon>Thermodesulfovibrionales</taxon>
        <taxon>Candidatus Magnetobacteriaceae</taxon>
        <taxon>Candidatus Magnetobacterium</taxon>
    </lineage>
</organism>
<feature type="compositionally biased region" description="Basic and acidic residues" evidence="2">
    <location>
        <begin position="64"/>
        <end position="74"/>
    </location>
</feature>
<comment type="caution">
    <text evidence="4">The sequence shown here is derived from an EMBL/GenBank/DDBJ whole genome shotgun (WGS) entry which is preliminary data.</text>
</comment>
<dbReference type="EMBL" id="LACI01002176">
    <property type="protein sequence ID" value="KJU82777.1"/>
    <property type="molecule type" value="Genomic_DNA"/>
</dbReference>
<dbReference type="AlphaFoldDB" id="A0A0F3GLT2"/>
<dbReference type="Gene3D" id="3.30.1330.60">
    <property type="entry name" value="OmpA-like domain"/>
    <property type="match status" value="1"/>
</dbReference>
<dbReference type="PANTHER" id="PTHR30329:SF21">
    <property type="entry name" value="LIPOPROTEIN YIAD-RELATED"/>
    <property type="match status" value="1"/>
</dbReference>
<feature type="domain" description="OmpA-like" evidence="3">
    <location>
        <begin position="1"/>
        <end position="74"/>
    </location>
</feature>
<evidence type="ECO:0000313" key="4">
    <source>
        <dbReference type="EMBL" id="KJU82777.1"/>
    </source>
</evidence>
<dbReference type="CDD" id="cd07185">
    <property type="entry name" value="OmpA_C-like"/>
    <property type="match status" value="1"/>
</dbReference>
<dbReference type="PATRIC" id="fig|29290.4.peg.6666"/>
<gene>
    <name evidence="4" type="ORF">MBAV_005029</name>
</gene>
<dbReference type="GO" id="GO:0016020">
    <property type="term" value="C:membrane"/>
    <property type="evidence" value="ECO:0007669"/>
    <property type="project" value="UniProtKB-UniRule"/>
</dbReference>
<dbReference type="Pfam" id="PF00691">
    <property type="entry name" value="OmpA"/>
    <property type="match status" value="1"/>
</dbReference>
<evidence type="ECO:0000256" key="1">
    <source>
        <dbReference type="PROSITE-ProRule" id="PRU00473"/>
    </source>
</evidence>
<proteinExistence type="predicted"/>
<dbReference type="InterPro" id="IPR050330">
    <property type="entry name" value="Bact_OuterMem_StrucFunc"/>
</dbReference>
<evidence type="ECO:0000259" key="3">
    <source>
        <dbReference type="PROSITE" id="PS51123"/>
    </source>
</evidence>
<dbReference type="Proteomes" id="UP000033423">
    <property type="component" value="Unassembled WGS sequence"/>
</dbReference>
<keyword evidence="1" id="KW-0472">Membrane</keyword>
<sequence>TDNIPIKTALYPSNWELSAARATSVLRYFIAKHAIEPDRLYVKGNADSRPLVPNNTPEQRAQNRRVEIRLKEIS</sequence>
<dbReference type="InterPro" id="IPR036737">
    <property type="entry name" value="OmpA-like_sf"/>
</dbReference>
<evidence type="ECO:0000256" key="2">
    <source>
        <dbReference type="SAM" id="MobiDB-lite"/>
    </source>
</evidence>
<dbReference type="PROSITE" id="PS51123">
    <property type="entry name" value="OMPA_2"/>
    <property type="match status" value="1"/>
</dbReference>
<dbReference type="SUPFAM" id="SSF103088">
    <property type="entry name" value="OmpA-like"/>
    <property type="match status" value="1"/>
</dbReference>
<evidence type="ECO:0000313" key="5">
    <source>
        <dbReference type="Proteomes" id="UP000033423"/>
    </source>
</evidence>